<accession>A0A1A3H135</accession>
<dbReference type="EMBL" id="LZLC01000134">
    <property type="protein sequence ID" value="OBJ41321.1"/>
    <property type="molecule type" value="Genomic_DNA"/>
</dbReference>
<dbReference type="RefSeq" id="WP_064981581.1">
    <property type="nucleotide sequence ID" value="NZ_LZLC01000134.1"/>
</dbReference>
<proteinExistence type="predicted"/>
<sequence length="670" mass="73157">MLTDETTIVELEGVNGEWFTLAGPNAGDRGVYLGTGVQGLYDPPVKVVYEEPGNWPGARYLSHRILRRDIVFGVEILNDKGANSWISRDSEWRKAWAFDQDCILHVTTPESGHRYLRLRLGESPDVSLFNDPRTNGINRCAMVCISGDPFWYEDDVVYEAVTQTDTRFDPNPLPWPWPQKDLPKETLYITVDPDDGRGGLNPTDNITFPIWSVPGSTQKPAEPYIPGLPWLGAPKSPAAIWTLPDYSFEDEDYANRRVRLPGLIGGLRTREIHSYVIDGRPSGGTYKLGMENLSGVVEWTAPIPYNANTSTVKAALESLSRIAFDDVAVTRGVSRNEIQSFAISGSYTGGTYTITFDGQTTAGIKPNTGADGIRTALAKLPNLDYWDIDVKVDSHNEVQYVYLVGEPTSGSFRLSFDGQQTADIAWNASAKTVADRLKALSNIGASDVKVTKKAGSYQPWKIEFIGGLSGIDLMPLGYDLGSLSGGYGVDIMVKPENDGDREVTVKWNSPYWFGGGKYAGDNLPPLVINTSGLTGGTGASSTVTAKQDGGKPYLIEYKGNLEGENLPLILVDASAVTGPGGTGTAQTAVIREGVTYPGEDAVINTDPREEQVVAANGSQLWARMNGVRFRNYIPPYTRDKTFEITVSGCPPGEMVTLRLIRAWSRPWGLE</sequence>
<organism evidence="1 2">
    <name type="scientific">Mycolicibacterium mucogenicum</name>
    <name type="common">Mycobacterium mucogenicum</name>
    <dbReference type="NCBI Taxonomy" id="56689"/>
    <lineage>
        <taxon>Bacteria</taxon>
        <taxon>Bacillati</taxon>
        <taxon>Actinomycetota</taxon>
        <taxon>Actinomycetes</taxon>
        <taxon>Mycobacteriales</taxon>
        <taxon>Mycobacteriaceae</taxon>
        <taxon>Mycolicibacterium</taxon>
    </lineage>
</organism>
<evidence type="ECO:0008006" key="3">
    <source>
        <dbReference type="Google" id="ProtNLM"/>
    </source>
</evidence>
<comment type="caution">
    <text evidence="1">The sequence shown here is derived from an EMBL/GenBank/DDBJ whole genome shotgun (WGS) entry which is preliminary data.</text>
</comment>
<name>A0A1A3H135_MYCMU</name>
<protein>
    <recommendedName>
        <fullName evidence="3">Minor tail protein</fullName>
    </recommendedName>
</protein>
<dbReference type="Proteomes" id="UP000093898">
    <property type="component" value="Unassembled WGS sequence"/>
</dbReference>
<evidence type="ECO:0000313" key="2">
    <source>
        <dbReference type="Proteomes" id="UP000093898"/>
    </source>
</evidence>
<dbReference type="AlphaFoldDB" id="A0A1A3H135"/>
<reference evidence="2" key="1">
    <citation type="submission" date="2016-06" db="EMBL/GenBank/DDBJ databases">
        <authorList>
            <person name="Sutton G."/>
            <person name="Brinkac L."/>
            <person name="Sanka R."/>
            <person name="Adams M."/>
            <person name="Lau E."/>
            <person name="Garcia-Basteiro A."/>
            <person name="Lopez-Varela E."/>
            <person name="Palencia S."/>
        </authorList>
    </citation>
    <scope>NUCLEOTIDE SEQUENCE [LARGE SCALE GENOMIC DNA]</scope>
    <source>
        <strain evidence="2">1127319.6</strain>
    </source>
</reference>
<dbReference type="OrthoDB" id="4407402at2"/>
<evidence type="ECO:0000313" key="1">
    <source>
        <dbReference type="EMBL" id="OBJ41321.1"/>
    </source>
</evidence>
<gene>
    <name evidence="1" type="ORF">A5630_23050</name>
</gene>